<evidence type="ECO:0000313" key="4">
    <source>
        <dbReference type="Proteomes" id="UP000779507"/>
    </source>
</evidence>
<feature type="transmembrane region" description="Helical" evidence="2">
    <location>
        <begin position="256"/>
        <end position="275"/>
    </location>
</feature>
<proteinExistence type="predicted"/>
<evidence type="ECO:0008006" key="5">
    <source>
        <dbReference type="Google" id="ProtNLM"/>
    </source>
</evidence>
<keyword evidence="4" id="KW-1185">Reference proteome</keyword>
<comment type="caution">
    <text evidence="3">The sequence shown here is derived from an EMBL/GenBank/DDBJ whole genome shotgun (WGS) entry which is preliminary data.</text>
</comment>
<protein>
    <recommendedName>
        <fullName evidence="5">DUF3667 domain-containing protein</fullName>
    </recommendedName>
</protein>
<feature type="transmembrane region" description="Helical" evidence="2">
    <location>
        <begin position="91"/>
        <end position="108"/>
    </location>
</feature>
<sequence length="377" mass="41462">MAHHATKQAACANCDYAFVPGEPDEFCPSCGQQNHAVEIGFGHVAEEFLEGIFHFDGKVFSTAKLLLFRPGELTRRFLAGHRVPYVPPIRLYVFISFVFFLLLGTQLGHEDAGEAEKRAEPAATKKLATTPDSDSISFFQGPKAQRTARKSVDQAITKAFAARVDSLAAAPATPGQQKALKAARREQARLVAAARAGGGFQIAFAEIKRLPAHPTDAQVDSVVRSKGAVPSLMSRLAVRRTIRWRDSTREEVVHQLLRGGSIMLFLLMPLAALLLKGAYFRQHRYYLGHLIFTVHVQCFLFIFLGLVMGLDKLNALPGWLSNLLLLVPAVYFIVALRTFYQQSWRKTVVKSLLLGVAYSLTALLSLLTVGAIGVALF</sequence>
<dbReference type="Proteomes" id="UP000779507">
    <property type="component" value="Unassembled WGS sequence"/>
</dbReference>
<dbReference type="InterPro" id="IPR022134">
    <property type="entry name" value="DUF3667"/>
</dbReference>
<feature type="transmembrane region" description="Helical" evidence="2">
    <location>
        <begin position="352"/>
        <end position="376"/>
    </location>
</feature>
<name>A0ABX2FRS0_9BACT</name>
<reference evidence="3 4" key="1">
    <citation type="submission" date="2020-05" db="EMBL/GenBank/DDBJ databases">
        <title>Genomic Encyclopedia of Type Strains, Phase IV (KMG-V): Genome sequencing to study the core and pangenomes of soil and plant-associated prokaryotes.</title>
        <authorList>
            <person name="Whitman W."/>
        </authorList>
    </citation>
    <scope>NUCLEOTIDE SEQUENCE [LARGE SCALE GENOMIC DNA]</scope>
    <source>
        <strain evidence="3 4">9A</strain>
    </source>
</reference>
<accession>A0ABX2FRS0</accession>
<dbReference type="EMBL" id="JABSNP010000008">
    <property type="protein sequence ID" value="NRT19179.1"/>
    <property type="molecule type" value="Genomic_DNA"/>
</dbReference>
<keyword evidence="2" id="KW-0812">Transmembrane</keyword>
<gene>
    <name evidence="3" type="ORF">HNP98_002003</name>
</gene>
<evidence type="ECO:0000256" key="2">
    <source>
        <dbReference type="SAM" id="Phobius"/>
    </source>
</evidence>
<dbReference type="Pfam" id="PF12412">
    <property type="entry name" value="DUF3667"/>
    <property type="match status" value="1"/>
</dbReference>
<evidence type="ECO:0000313" key="3">
    <source>
        <dbReference type="EMBL" id="NRT19179.1"/>
    </source>
</evidence>
<organism evidence="3 4">
    <name type="scientific">Hymenobacter caeli</name>
    <dbReference type="NCBI Taxonomy" id="2735894"/>
    <lineage>
        <taxon>Bacteria</taxon>
        <taxon>Pseudomonadati</taxon>
        <taxon>Bacteroidota</taxon>
        <taxon>Cytophagia</taxon>
        <taxon>Cytophagales</taxon>
        <taxon>Hymenobacteraceae</taxon>
        <taxon>Hymenobacter</taxon>
    </lineage>
</organism>
<feature type="transmembrane region" description="Helical" evidence="2">
    <location>
        <begin position="287"/>
        <end position="307"/>
    </location>
</feature>
<evidence type="ECO:0000256" key="1">
    <source>
        <dbReference type="SAM" id="MobiDB-lite"/>
    </source>
</evidence>
<keyword evidence="2" id="KW-1133">Transmembrane helix</keyword>
<feature type="transmembrane region" description="Helical" evidence="2">
    <location>
        <begin position="319"/>
        <end position="340"/>
    </location>
</feature>
<keyword evidence="2" id="KW-0472">Membrane</keyword>
<feature type="region of interest" description="Disordered" evidence="1">
    <location>
        <begin position="113"/>
        <end position="132"/>
    </location>
</feature>
<dbReference type="RefSeq" id="WP_173809914.1">
    <property type="nucleotide sequence ID" value="NZ_JABSNP010000008.1"/>
</dbReference>